<dbReference type="Gene3D" id="1.10.443.10">
    <property type="entry name" value="Intergrase catalytic core"/>
    <property type="match status" value="1"/>
</dbReference>
<feature type="region of interest" description="Disordered" evidence="2">
    <location>
        <begin position="304"/>
        <end position="324"/>
    </location>
</feature>
<evidence type="ECO:0000256" key="1">
    <source>
        <dbReference type="ARBA" id="ARBA00023172"/>
    </source>
</evidence>
<dbReference type="GO" id="GO:0006310">
    <property type="term" value="P:DNA recombination"/>
    <property type="evidence" value="ECO:0007669"/>
    <property type="project" value="UniProtKB-KW"/>
</dbReference>
<feature type="domain" description="Tyr recombinase" evidence="3">
    <location>
        <begin position="235"/>
        <end position="448"/>
    </location>
</feature>
<dbReference type="InterPro" id="IPR013762">
    <property type="entry name" value="Integrase-like_cat_sf"/>
</dbReference>
<dbReference type="AlphaFoldDB" id="A0A543CFY4"/>
<reference evidence="4 5" key="1">
    <citation type="submission" date="2019-06" db="EMBL/GenBank/DDBJ databases">
        <title>Sequencing the genomes of 1000 actinobacteria strains.</title>
        <authorList>
            <person name="Klenk H.-P."/>
        </authorList>
    </citation>
    <scope>NUCLEOTIDE SEQUENCE [LARGE SCALE GENOMIC DNA]</scope>
    <source>
        <strain evidence="4 5">DSM 102200</strain>
    </source>
</reference>
<proteinExistence type="predicted"/>
<evidence type="ECO:0000313" key="5">
    <source>
        <dbReference type="Proteomes" id="UP000316096"/>
    </source>
</evidence>
<dbReference type="SUPFAM" id="SSF56349">
    <property type="entry name" value="DNA breaking-rejoining enzymes"/>
    <property type="match status" value="1"/>
</dbReference>
<accession>A0A543CFY4</accession>
<dbReference type="PROSITE" id="PS51898">
    <property type="entry name" value="TYR_RECOMBINASE"/>
    <property type="match status" value="1"/>
</dbReference>
<dbReference type="InterPro" id="IPR050090">
    <property type="entry name" value="Tyrosine_recombinase_XerCD"/>
</dbReference>
<keyword evidence="5" id="KW-1185">Reference proteome</keyword>
<dbReference type="InterPro" id="IPR011010">
    <property type="entry name" value="DNA_brk_join_enz"/>
</dbReference>
<evidence type="ECO:0000313" key="4">
    <source>
        <dbReference type="EMBL" id="TQL96012.1"/>
    </source>
</evidence>
<sequence length="455" mass="50829">MTTTYDVKFWTVYRNKSSKTPSYVARWQVGGRRKTKTYRTKALAENFLSDLRQAAKRGEAFDTETCLPESMTKAKNAATWFAFVQAYTVAKWPHLAAKSRDSMTDALATVTPALTKDEPGRPDAETLRKALRRCALLPEGRRAELDAEMSAALRWLERASLSVRALEDAPTVHAALSALSLKMDGKRAATTTYRRKRAVFYNVIEYAVELDELDDNPLDKIKSKRQSLKIAQEVDRRCVVNPQQARELLTVVTYCGRTRGWQMRALFACMYYGGMRPAEALGLRETDCFLPNEGWGRLTLEQTRPEAGKQWTDSGEVHDDRGLKHRADKETRLVPIPPELVAILLAHIEANGTAPDGRLFRTSKGRPFSASAINGVWAHARTLAFTPVQVISPLAQTPYDLRHAAVSLWLNAGVPAPEVAERAGHSVDVLLKVYAKCVDGQREIANQRIDAMLTA</sequence>
<name>A0A543CFY4_9ACTN</name>
<evidence type="ECO:0000259" key="3">
    <source>
        <dbReference type="PROSITE" id="PS51898"/>
    </source>
</evidence>
<feature type="compositionally biased region" description="Basic and acidic residues" evidence="2">
    <location>
        <begin position="315"/>
        <end position="324"/>
    </location>
</feature>
<keyword evidence="1" id="KW-0233">DNA recombination</keyword>
<protein>
    <submittedName>
        <fullName evidence="4">Site-specific recombinase XerD</fullName>
    </submittedName>
</protein>
<dbReference type="PANTHER" id="PTHR30349">
    <property type="entry name" value="PHAGE INTEGRASE-RELATED"/>
    <property type="match status" value="1"/>
</dbReference>
<organism evidence="4 5">
    <name type="scientific">Actinoallomurus bryophytorum</name>
    <dbReference type="NCBI Taxonomy" id="1490222"/>
    <lineage>
        <taxon>Bacteria</taxon>
        <taxon>Bacillati</taxon>
        <taxon>Actinomycetota</taxon>
        <taxon>Actinomycetes</taxon>
        <taxon>Streptosporangiales</taxon>
        <taxon>Thermomonosporaceae</taxon>
        <taxon>Actinoallomurus</taxon>
    </lineage>
</organism>
<comment type="caution">
    <text evidence="4">The sequence shown here is derived from an EMBL/GenBank/DDBJ whole genome shotgun (WGS) entry which is preliminary data.</text>
</comment>
<dbReference type="GO" id="GO:0015074">
    <property type="term" value="P:DNA integration"/>
    <property type="evidence" value="ECO:0007669"/>
    <property type="project" value="InterPro"/>
</dbReference>
<dbReference type="EMBL" id="VFOZ01000001">
    <property type="protein sequence ID" value="TQL96012.1"/>
    <property type="molecule type" value="Genomic_DNA"/>
</dbReference>
<dbReference type="PANTHER" id="PTHR30349:SF64">
    <property type="entry name" value="PROPHAGE INTEGRASE INTD-RELATED"/>
    <property type="match status" value="1"/>
</dbReference>
<dbReference type="InterPro" id="IPR002104">
    <property type="entry name" value="Integrase_catalytic"/>
</dbReference>
<dbReference type="Proteomes" id="UP000316096">
    <property type="component" value="Unassembled WGS sequence"/>
</dbReference>
<dbReference type="OrthoDB" id="3773913at2"/>
<evidence type="ECO:0000256" key="2">
    <source>
        <dbReference type="SAM" id="MobiDB-lite"/>
    </source>
</evidence>
<dbReference type="Pfam" id="PF00589">
    <property type="entry name" value="Phage_integrase"/>
    <property type="match status" value="1"/>
</dbReference>
<dbReference type="RefSeq" id="WP_141954716.1">
    <property type="nucleotide sequence ID" value="NZ_VFOZ01000001.1"/>
</dbReference>
<dbReference type="GO" id="GO:0003677">
    <property type="term" value="F:DNA binding"/>
    <property type="evidence" value="ECO:0007669"/>
    <property type="project" value="InterPro"/>
</dbReference>
<gene>
    <name evidence="4" type="ORF">FB559_1529</name>
</gene>